<feature type="transmembrane region" description="Helical" evidence="2">
    <location>
        <begin position="259"/>
        <end position="283"/>
    </location>
</feature>
<proteinExistence type="predicted"/>
<feature type="transmembrane region" description="Helical" evidence="2">
    <location>
        <begin position="55"/>
        <end position="75"/>
    </location>
</feature>
<keyword evidence="3" id="KW-0482">Metalloprotease</keyword>
<feature type="transmembrane region" description="Helical" evidence="2">
    <location>
        <begin position="229"/>
        <end position="247"/>
    </location>
</feature>
<feature type="compositionally biased region" description="Basic residues" evidence="1">
    <location>
        <begin position="10"/>
        <end position="20"/>
    </location>
</feature>
<dbReference type="EMBL" id="JANLCK010000003">
    <property type="protein sequence ID" value="MCS5725798.1"/>
    <property type="molecule type" value="Genomic_DNA"/>
</dbReference>
<comment type="caution">
    <text evidence="3">The sequence shown here is derived from an EMBL/GenBank/DDBJ whole genome shotgun (WGS) entry which is preliminary data.</text>
</comment>
<keyword evidence="3" id="KW-0645">Protease</keyword>
<organism evidence="3 4">
    <name type="scientific">Herbiconiux oxytropis</name>
    <dbReference type="NCBI Taxonomy" id="2970915"/>
    <lineage>
        <taxon>Bacteria</taxon>
        <taxon>Bacillati</taxon>
        <taxon>Actinomycetota</taxon>
        <taxon>Actinomycetes</taxon>
        <taxon>Micrococcales</taxon>
        <taxon>Microbacteriaceae</taxon>
        <taxon>Herbiconiux</taxon>
    </lineage>
</organism>
<dbReference type="PANTHER" id="PTHR36844:SF1">
    <property type="entry name" value="PROTEASE PRSW"/>
    <property type="match status" value="1"/>
</dbReference>
<feature type="transmembrane region" description="Helical" evidence="2">
    <location>
        <begin position="157"/>
        <end position="177"/>
    </location>
</feature>
<name>A0AA42BWB3_9MICO</name>
<dbReference type="PANTHER" id="PTHR36844">
    <property type="entry name" value="PROTEASE PRSW"/>
    <property type="match status" value="1"/>
</dbReference>
<reference evidence="3" key="1">
    <citation type="submission" date="2022-08" db="EMBL/GenBank/DDBJ databases">
        <authorList>
            <person name="Deng Y."/>
            <person name="Han X.-F."/>
            <person name="Zhang Y.-Q."/>
        </authorList>
    </citation>
    <scope>NUCLEOTIDE SEQUENCE</scope>
    <source>
        <strain evidence="3">CPCC 203407</strain>
    </source>
</reference>
<dbReference type="InterPro" id="IPR026898">
    <property type="entry name" value="PrsW"/>
</dbReference>
<evidence type="ECO:0000256" key="2">
    <source>
        <dbReference type="SAM" id="Phobius"/>
    </source>
</evidence>
<evidence type="ECO:0000313" key="3">
    <source>
        <dbReference type="EMBL" id="MCS5725798.1"/>
    </source>
</evidence>
<keyword evidence="4" id="KW-1185">Reference proteome</keyword>
<feature type="region of interest" description="Disordered" evidence="1">
    <location>
        <begin position="1"/>
        <end position="20"/>
    </location>
</feature>
<keyword evidence="2" id="KW-0812">Transmembrane</keyword>
<evidence type="ECO:0000313" key="4">
    <source>
        <dbReference type="Proteomes" id="UP001165587"/>
    </source>
</evidence>
<dbReference type="GO" id="GO:0008237">
    <property type="term" value="F:metallopeptidase activity"/>
    <property type="evidence" value="ECO:0007669"/>
    <property type="project" value="UniProtKB-KW"/>
</dbReference>
<feature type="transmembrane region" description="Helical" evidence="2">
    <location>
        <begin position="126"/>
        <end position="145"/>
    </location>
</feature>
<protein>
    <submittedName>
        <fullName evidence="3">PrsW family intramembrane metalloprotease</fullName>
    </submittedName>
</protein>
<sequence length="322" mass="33303">MSTGPDQSPKRGHHRTKPHKPIRRTHTVLVLALGIAVWLFIGLVPLHLMHNLAMAPAWFVIGAAFIPLTLLWIMVHRLTPLDTLTPEKIVQTAAIGGLLAFTLGGTLDSLVTLIPQEVVGGEGVTSLALAGIVEEFAKAVLIVAVGWKVAKTTRNGLFLGGAIGIGFAVLETTYYIWEAFGTGAPSPLVAAADVALKRGLLSPLMHPLWSALLGAAIFHAASRTGRYRLTFGVIGAYLGVALLHGLWDSAGSLVEIATGSAVAGALATWGSLIVVGLVGGFVWRHVARRSRAALEATAVDPGSAPASATGSGSPAAEAPAAV</sequence>
<accession>A0AA42BWB3</accession>
<evidence type="ECO:0000256" key="1">
    <source>
        <dbReference type="SAM" id="MobiDB-lite"/>
    </source>
</evidence>
<dbReference type="AlphaFoldDB" id="A0AA42BWB3"/>
<feature type="transmembrane region" description="Helical" evidence="2">
    <location>
        <begin position="95"/>
        <end position="114"/>
    </location>
</feature>
<feature type="transmembrane region" description="Helical" evidence="2">
    <location>
        <begin position="204"/>
        <end position="222"/>
    </location>
</feature>
<keyword evidence="2" id="KW-1133">Transmembrane helix</keyword>
<dbReference type="RefSeq" id="WP_259526378.1">
    <property type="nucleotide sequence ID" value="NZ_JANLCK010000003.1"/>
</dbReference>
<keyword evidence="3" id="KW-0378">Hydrolase</keyword>
<feature type="region of interest" description="Disordered" evidence="1">
    <location>
        <begin position="301"/>
        <end position="322"/>
    </location>
</feature>
<gene>
    <name evidence="3" type="ORF">N1028_07795</name>
</gene>
<dbReference type="Proteomes" id="UP001165587">
    <property type="component" value="Unassembled WGS sequence"/>
</dbReference>
<dbReference type="Pfam" id="PF13367">
    <property type="entry name" value="PrsW-protease"/>
    <property type="match status" value="1"/>
</dbReference>
<keyword evidence="2" id="KW-0472">Membrane</keyword>
<feature type="transmembrane region" description="Helical" evidence="2">
    <location>
        <begin position="27"/>
        <end position="49"/>
    </location>
</feature>